<evidence type="ECO:0000256" key="1">
    <source>
        <dbReference type="ARBA" id="ARBA00004406"/>
    </source>
</evidence>
<feature type="region of interest" description="Disordered" evidence="12">
    <location>
        <begin position="1378"/>
        <end position="1421"/>
    </location>
</feature>
<dbReference type="PANTHER" id="PTHR13190">
    <property type="entry name" value="AUTOPHAGY-RELATED 2, ISOFORM A"/>
    <property type="match status" value="1"/>
</dbReference>
<evidence type="ECO:0000256" key="12">
    <source>
        <dbReference type="SAM" id="MobiDB-lite"/>
    </source>
</evidence>
<keyword evidence="6" id="KW-0256">Endoplasmic reticulum</keyword>
<proteinExistence type="inferred from homology"/>
<dbReference type="EMBL" id="OZ019910">
    <property type="protein sequence ID" value="CAK9211517.1"/>
    <property type="molecule type" value="Genomic_DNA"/>
</dbReference>
<feature type="compositionally biased region" description="Basic residues" evidence="12">
    <location>
        <begin position="1594"/>
        <end position="1607"/>
    </location>
</feature>
<comment type="similarity">
    <text evidence="3">Belongs to the ATG2 family.</text>
</comment>
<keyword evidence="9" id="KW-0472">Membrane</keyword>
<keyword evidence="8" id="KW-0445">Lipid transport</keyword>
<keyword evidence="5" id="KW-0813">Transport</keyword>
<evidence type="ECO:0000256" key="8">
    <source>
        <dbReference type="ARBA" id="ARBA00023055"/>
    </source>
</evidence>
<reference evidence="13" key="1">
    <citation type="submission" date="2024-02" db="EMBL/GenBank/DDBJ databases">
        <authorList>
            <consortium name="ELIXIR-Norway"/>
            <consortium name="Elixir Norway"/>
        </authorList>
    </citation>
    <scope>NUCLEOTIDE SEQUENCE</scope>
</reference>
<evidence type="ECO:0000256" key="2">
    <source>
        <dbReference type="ARBA" id="ARBA00004623"/>
    </source>
</evidence>
<evidence type="ECO:0000256" key="10">
    <source>
        <dbReference type="ARBA" id="ARBA00024479"/>
    </source>
</evidence>
<feature type="region of interest" description="Disordered" evidence="12">
    <location>
        <begin position="1465"/>
        <end position="1484"/>
    </location>
</feature>
<evidence type="ECO:0000256" key="4">
    <source>
        <dbReference type="ARBA" id="ARBA00018070"/>
    </source>
</evidence>
<feature type="region of interest" description="Disordered" evidence="12">
    <location>
        <begin position="862"/>
        <end position="883"/>
    </location>
</feature>
<protein>
    <recommendedName>
        <fullName evidence="4">Autophagy-related protein 2</fullName>
    </recommendedName>
</protein>
<evidence type="ECO:0000313" key="13">
    <source>
        <dbReference type="EMBL" id="CAK9211517.1"/>
    </source>
</evidence>
<evidence type="ECO:0000256" key="11">
    <source>
        <dbReference type="ARBA" id="ARBA00024615"/>
    </source>
</evidence>
<comment type="catalytic activity">
    <reaction evidence="10">
        <text>a 1,2-diacyl-sn-glycero-3-phospho-L-serine(in) = a 1,2-diacyl-sn-glycero-3-phospho-L-serine(out)</text>
        <dbReference type="Rhea" id="RHEA:38663"/>
        <dbReference type="ChEBI" id="CHEBI:57262"/>
    </reaction>
</comment>
<evidence type="ECO:0000313" key="14">
    <source>
        <dbReference type="Proteomes" id="UP001497512"/>
    </source>
</evidence>
<gene>
    <name evidence="13" type="ORF">CSSPTR1EN2_LOCUS10747</name>
</gene>
<dbReference type="InterPro" id="IPR026849">
    <property type="entry name" value="ATG2"/>
</dbReference>
<sequence>MFSQWATKRVCKFFMKRLLGRILRSELDLEQLDVQLGSGKIQLKDLALNTDYLNDQLGETSLVIKEGLVGSITAKIPWKVLAAEACEIEVNDLELVVFPRVAAYHATCGGGETWGKTCINKELQPQDPHHHFSLSKGEGDLCGTGGGGCGGAYVGVDDGVRMIAKMVERVLSGLRVKVTNLTIRWTCCTAPPQSIMVARVAYVEYGVEGPDEQLDGTLHSSATNGEEESTMFVKVIKFKGVTMEFVDELDGDGQQSERLTVDLEPGGAPVVGNGVVVDKRFLGYAIPFLMGDHGHGVAGSIQLGMPWHDGTLDVPKINAEFFISPLKVRASACKIQQLFLLIESFSNWGGNVEGIIGAGSGKPICQNSTSMAELWGGVQAIGPRMLDRTGGEEMSPAAIPLTRLGGREMESDLGSKTFLPVTRFISDWMHWAGSDSQRREGAVAEADLAASVDEFFECFDGTRSQVGASSSGLWNWTCSAFSAITAASTLAAGSVILSPDPRRQVEYSVKARLVRISIELVFEGSLSAKAGASVDNSSPMDGSLDLCGQRCPDGWAFDDLDLRVELDKDEVTADCETAGMLTAMERIDEYLEVQLAELNISVVVSLEAFKNNVLRNLRKWQLPMTSRCRGAVNGSGDDGGSCVNIVALLCPVIVWLDVCTLKRIENSFSQIRFPVRPKEITPRELSNGGKKAAVAADIDQVIDLDMQQREGNGSVDLDRRGFLRASLSIPCVRVIVCFPSDGRQCSTKLHKEFITIDFTIPALQPGVTQPTVVFKYANEFKTVLGAQAGHSLLLNLEGATMFMISTPNADKFHAVRVLSISQQASSFGGFSGPNEVANEGASCEFQWHSMTQTPSWIAQRAWDRAASQQRRGDGGGGIGGSSSEYAAATATEAVEEENLHIREEIIGCSRLVVHINLPMVGIQLSRAQHIQLLKGFSCFMAIFNAKLTGKGSREDKRNRTEPSGQSPSMLGVLPGACQTSQISVLVQCGQVDVLLDLKPLQASDLLSASATEESKGWDFLHFLICKLQVLSVLGLGGSADASYLWLHHDECQVMGSLPFSKFMPLNGEKELLLLSCRSHTLGRGDGGRRNALATGSAGLTITYIIWPHLESFANVLFTGNLRGATFVANGGRLDWISAVWAFFSPLEESESVNRYDSVAGTAHDTVETCELESKTAAKLAEERASMQKCFVMDLHDVALCYEPGMEAMLVPAVRTGRPSQVQTGVMGGAPTYDQLGSGAPCGPSSGSLQMFAPVACVLAAAAVRVSTGEASDARGEQYNVWLRDVALHLLDTVMRKQALFNYTTDCMHRTGYVQVAKEAVMEAFVTIQFEEGLSWEVECANNQLRFDTCHDSAAAFGRLIAQLQALCAPNVEQSVVQFTPRRPGGGSPHDSDSSGYISTNNSDACSEPSRDSWKQGAVDKSGSNSLLDGVLENAFTRTRGGGVIAGHTVVVDTGVTSLGRCGNLERSHSEPLTPRSESCASGEESVDIQSPCNISSGLPVFIEDYYVSGQPHVSHSCELLHSRQDWDSSRPATLHAKNFKEGSTAGGLQGDVDGRGGWYDESSFKIVDNHVPEENQRVADVPVDRQQSGQNWHHLGRGQIPKRKTSLPRKYPQPVGRVVLQDLSARWHLYGGSDWPSVEKLPKANAGLASVERGRQLGVCLEVLLDGVDLQYYMFPTNGLYSSRLFVSVRDIGVYDCSTDAPWKMVLGYHRTASQPRESSSQAMKIEMDAVRPDPVAPLEEYRLFLALLPIRLHLDQHHIDFCINFFSPRAGPIVPPHSGLVDDSLYPSAGSSINSVPSFESGNPDTANDAFLPYFQICELQPLSIRLDYLPRHIDLMALREGNYAELLNLVSWKGIELHLKHIRAAGVHGWSSLSGIIFGEWLEDISQNQIHKFVQGVGPIRPLYAVGSGAAKLLVLPAEHYHKDRRLLRGMRKGAFAFVRSISLEALSLGAHLAAGAHEILQHAEVALGGSPIQPLYSIDRGELRSRPPQPADTREGFQQACESMSQGLERTASSLLGNPLKVYQRGAGAGLAVASALWAAPAAAVAPASAAAVAVQRALLGVRNGLDPEHKWESDQKHTGPLPDVRRNW</sequence>
<evidence type="ECO:0000256" key="9">
    <source>
        <dbReference type="ARBA" id="ARBA00023136"/>
    </source>
</evidence>
<evidence type="ECO:0000256" key="6">
    <source>
        <dbReference type="ARBA" id="ARBA00022824"/>
    </source>
</evidence>
<accession>A0ABP0U2V0</accession>
<dbReference type="Proteomes" id="UP001497512">
    <property type="component" value="Chromosome 18"/>
</dbReference>
<keyword evidence="7" id="KW-0072">Autophagy</keyword>
<keyword evidence="14" id="KW-1185">Reference proteome</keyword>
<name>A0ABP0U2V0_9BRYO</name>
<evidence type="ECO:0000256" key="5">
    <source>
        <dbReference type="ARBA" id="ARBA00022448"/>
    </source>
</evidence>
<evidence type="ECO:0000256" key="3">
    <source>
        <dbReference type="ARBA" id="ARBA00009714"/>
    </source>
</evidence>
<feature type="region of interest" description="Disordered" evidence="12">
    <location>
        <begin position="2070"/>
        <end position="2092"/>
    </location>
</feature>
<evidence type="ECO:0000256" key="7">
    <source>
        <dbReference type="ARBA" id="ARBA00023006"/>
    </source>
</evidence>
<feature type="region of interest" description="Disordered" evidence="12">
    <location>
        <begin position="1585"/>
        <end position="1610"/>
    </location>
</feature>
<comment type="catalytic activity">
    <reaction evidence="11">
        <text>a 1,2-diacyl-sn-glycero-3-phosphoethanolamine(in) = a 1,2-diacyl-sn-glycero-3-phosphoethanolamine(out)</text>
        <dbReference type="Rhea" id="RHEA:38895"/>
        <dbReference type="ChEBI" id="CHEBI:64612"/>
    </reaction>
</comment>
<dbReference type="PANTHER" id="PTHR13190:SF1">
    <property type="entry name" value="AUTOPHAGY-RELATED 2, ISOFORM A"/>
    <property type="match status" value="1"/>
</dbReference>
<comment type="subcellular location">
    <subcellularLocation>
        <location evidence="1">Endoplasmic reticulum membrane</location>
        <topology evidence="1">Peripheral membrane protein</topology>
    </subcellularLocation>
    <subcellularLocation>
        <location evidence="2">Preautophagosomal structure membrane</location>
        <topology evidence="2">Peripheral membrane protein</topology>
    </subcellularLocation>
</comment>
<organism evidence="13 14">
    <name type="scientific">Sphagnum troendelagicum</name>
    <dbReference type="NCBI Taxonomy" id="128251"/>
    <lineage>
        <taxon>Eukaryota</taxon>
        <taxon>Viridiplantae</taxon>
        <taxon>Streptophyta</taxon>
        <taxon>Embryophyta</taxon>
        <taxon>Bryophyta</taxon>
        <taxon>Sphagnophytina</taxon>
        <taxon>Sphagnopsida</taxon>
        <taxon>Sphagnales</taxon>
        <taxon>Sphagnaceae</taxon>
        <taxon>Sphagnum</taxon>
    </lineage>
</organism>
<dbReference type="Pfam" id="PF13329">
    <property type="entry name" value="ATG2_CAD"/>
    <property type="match status" value="2"/>
</dbReference>